<dbReference type="PANTHER" id="PTHR12475">
    <property type="match status" value="1"/>
</dbReference>
<evidence type="ECO:0000256" key="1">
    <source>
        <dbReference type="ARBA" id="ARBA00038228"/>
    </source>
</evidence>
<keyword evidence="3" id="KW-0812">Transmembrane</keyword>
<dbReference type="AlphaFoldDB" id="A0A147BI52"/>
<evidence type="ECO:0000256" key="2">
    <source>
        <dbReference type="ARBA" id="ARBA00041112"/>
    </source>
</evidence>
<protein>
    <recommendedName>
        <fullName evidence="2">Protein THEM6</fullName>
    </recommendedName>
</protein>
<dbReference type="InterPro" id="IPR029069">
    <property type="entry name" value="HotDog_dom_sf"/>
</dbReference>
<accession>A0A147BI52</accession>
<name>A0A147BI52_IXORI</name>
<organism evidence="4">
    <name type="scientific">Ixodes ricinus</name>
    <name type="common">Common tick</name>
    <name type="synonym">Acarus ricinus</name>
    <dbReference type="NCBI Taxonomy" id="34613"/>
    <lineage>
        <taxon>Eukaryota</taxon>
        <taxon>Metazoa</taxon>
        <taxon>Ecdysozoa</taxon>
        <taxon>Arthropoda</taxon>
        <taxon>Chelicerata</taxon>
        <taxon>Arachnida</taxon>
        <taxon>Acari</taxon>
        <taxon>Parasitiformes</taxon>
        <taxon>Ixodida</taxon>
        <taxon>Ixodoidea</taxon>
        <taxon>Ixodidae</taxon>
        <taxon>Ixodinae</taxon>
        <taxon>Ixodes</taxon>
    </lineage>
</organism>
<dbReference type="EMBL" id="GEGO01005262">
    <property type="protein sequence ID" value="JAR90142.1"/>
    <property type="molecule type" value="Transcribed_RNA"/>
</dbReference>
<evidence type="ECO:0000313" key="4">
    <source>
        <dbReference type="EMBL" id="JAR90142.1"/>
    </source>
</evidence>
<dbReference type="Pfam" id="PF13279">
    <property type="entry name" value="4HBT_2"/>
    <property type="match status" value="1"/>
</dbReference>
<reference evidence="4" key="1">
    <citation type="journal article" date="2018" name="PLoS Negl. Trop. Dis.">
        <title>Sialome diversity of ticks revealed by RNAseq of single tick salivary glands.</title>
        <authorList>
            <person name="Perner J."/>
            <person name="Kropackova S."/>
            <person name="Kopacek P."/>
            <person name="Ribeiro J.M."/>
        </authorList>
    </citation>
    <scope>NUCLEOTIDE SEQUENCE</scope>
    <source>
        <strain evidence="4">Siblings of single egg batch collected in Ceske Budejovice</strain>
        <tissue evidence="4">Salivary glands</tissue>
    </source>
</reference>
<feature type="transmembrane region" description="Helical" evidence="3">
    <location>
        <begin position="6"/>
        <end position="32"/>
    </location>
</feature>
<keyword evidence="3" id="KW-1133">Transmembrane helix</keyword>
<keyword evidence="3" id="KW-0472">Membrane</keyword>
<evidence type="ECO:0000256" key="3">
    <source>
        <dbReference type="SAM" id="Phobius"/>
    </source>
</evidence>
<sequence>MHWIVGVLFLLYAIVDVNYFIWSIILITAYALKWKRSVRCSLFDPDYYTGISFPSDIDHLWHMNNAKYLRAFEFARAVFGLKNKLWATARKLDAKMLIASQAVRYRKPLTVFQWYRITTKVVFIEGRDLYVEQQLVTTSDNFVRATCMVKLTMTKGMVEDVLRAMNLDPSVCPKEMPVEVGHFIAYNEANSTRLNPAKAKES</sequence>
<dbReference type="PANTHER" id="PTHR12475:SF4">
    <property type="entry name" value="PROTEIN THEM6"/>
    <property type="match status" value="1"/>
</dbReference>
<proteinExistence type="inferred from homology"/>
<dbReference type="SUPFAM" id="SSF54637">
    <property type="entry name" value="Thioesterase/thiol ester dehydrase-isomerase"/>
    <property type="match status" value="1"/>
</dbReference>
<dbReference type="Gene3D" id="3.10.129.10">
    <property type="entry name" value="Hotdog Thioesterase"/>
    <property type="match status" value="1"/>
</dbReference>
<dbReference type="InterPro" id="IPR051490">
    <property type="entry name" value="THEM6_lcsJ_thioesterase"/>
</dbReference>
<dbReference type="CDD" id="cd00586">
    <property type="entry name" value="4HBT"/>
    <property type="match status" value="1"/>
</dbReference>
<comment type="similarity">
    <text evidence="1">Belongs to the THEM6 family.</text>
</comment>